<accession>A0A3M3JW02</accession>
<dbReference type="Proteomes" id="UP000271468">
    <property type="component" value="Unassembled WGS sequence"/>
</dbReference>
<dbReference type="PANTHER" id="PTHR30121:SF6">
    <property type="entry name" value="SLR6007 PROTEIN"/>
    <property type="match status" value="1"/>
</dbReference>
<evidence type="ECO:0000313" key="2">
    <source>
        <dbReference type="EMBL" id="RMN15016.1"/>
    </source>
</evidence>
<gene>
    <name evidence="2" type="ORF">ALQ65_04780</name>
</gene>
<dbReference type="PANTHER" id="PTHR30121">
    <property type="entry name" value="UNCHARACTERIZED PROTEIN YJGR-RELATED"/>
    <property type="match status" value="1"/>
</dbReference>
<dbReference type="Pfam" id="PF11130">
    <property type="entry name" value="TraC_F_IV"/>
    <property type="match status" value="1"/>
</dbReference>
<dbReference type="EMBL" id="RBOV01000029">
    <property type="protein sequence ID" value="RMN15016.1"/>
    <property type="molecule type" value="Genomic_DNA"/>
</dbReference>
<comment type="caution">
    <text evidence="2">The sequence shown here is derived from an EMBL/GenBank/DDBJ whole genome shotgun (WGS) entry which is preliminary data.</text>
</comment>
<dbReference type="SUPFAM" id="SSF52540">
    <property type="entry name" value="P-loop containing nucleoside triphosphate hydrolases"/>
    <property type="match status" value="1"/>
</dbReference>
<dbReference type="InterPro" id="IPR022303">
    <property type="entry name" value="Conjug_Trfer_ATPase"/>
</dbReference>
<name>A0A3M3JW02_9PSED</name>
<dbReference type="InterPro" id="IPR051162">
    <property type="entry name" value="T4SS_component"/>
</dbReference>
<reference evidence="2 3" key="1">
    <citation type="submission" date="2018-08" db="EMBL/GenBank/DDBJ databases">
        <title>Recombination of ecologically and evolutionarily significant loci maintains genetic cohesion in the Pseudomonas syringae species complex.</title>
        <authorList>
            <person name="Dillon M."/>
            <person name="Thakur S."/>
            <person name="Almeida R.N.D."/>
            <person name="Weir B.S."/>
            <person name="Guttman D.S."/>
        </authorList>
    </citation>
    <scope>NUCLEOTIDE SEQUENCE [LARGE SCALE GENOMIC DNA]</scope>
    <source>
        <strain evidence="2 3">ICMP 12341</strain>
    </source>
</reference>
<dbReference type="Gene3D" id="3.40.50.300">
    <property type="entry name" value="P-loop containing nucleotide triphosphate hydrolases"/>
    <property type="match status" value="2"/>
</dbReference>
<proteinExistence type="predicted"/>
<feature type="region of interest" description="Disordered" evidence="1">
    <location>
        <begin position="42"/>
        <end position="96"/>
    </location>
</feature>
<dbReference type="InterPro" id="IPR027417">
    <property type="entry name" value="P-loop_NTPase"/>
</dbReference>
<organism evidence="2 3">
    <name type="scientific">Pseudomonas syringae pv. coriandricola</name>
    <dbReference type="NCBI Taxonomy" id="264453"/>
    <lineage>
        <taxon>Bacteria</taxon>
        <taxon>Pseudomonadati</taxon>
        <taxon>Pseudomonadota</taxon>
        <taxon>Gammaproteobacteria</taxon>
        <taxon>Pseudomonadales</taxon>
        <taxon>Pseudomonadaceae</taxon>
        <taxon>Pseudomonas</taxon>
    </lineage>
</organism>
<dbReference type="AlphaFoldDB" id="A0A3M3JW02"/>
<dbReference type="InterPro" id="IPR025955">
    <property type="entry name" value="TraC/Conjuga_ATPase"/>
</dbReference>
<evidence type="ECO:0000313" key="3">
    <source>
        <dbReference type="Proteomes" id="UP000271468"/>
    </source>
</evidence>
<sequence>MPDQQGGNAAAWRQHHDGCLEPGHHGLGRQRHWSATARCSRRATPPDRCAGHSAAAGQRRVHAHGSERDLQPVQAPAQSGPGHVRIPSPGGLRSRASTGVYDRISAVSTRAIRDARRAGGGLLMGLLKRLTKRRDRGTDTVVDTPVETIADQLRDEALFAQARERYLARLAAEGIPEPGAWLDPKRKPATVDDIAALYAVNPSFVDMLPWTEYLPQEQAMLLEDGKSLAAFYELTPIGTEGRDPEWLRKARDALENALQDSFDELDESPWVVQFYAKDETSWADYLETLHDYVQPRAQGTAFTEMYLQQFKHHLEAISKPGGLFEDTKVSQLPWRGQQRRVRMVVYRRCTGDGLVRGQTPSMYLKNICERLTGGLANAGIKTRRMDRHDIRHWLLHWFNPHPEHLGSKRQDIDRFFEIVNNRTVEPPEEGTLPLASGDDFSQCLFYSEPQSDAKKGLWYFDSRPHRVIVLDRLRDAPKTGHLTGENRKGGDALHALFDKLPEDTVLNITLVITPQDVLEAHLEKLARKSVGDNQASALTREAVDEARKLIGRKHKLYRGNVVFYLTGKDEQQLESRSMELANAMLSAGMEPVYPRDEVAPLSSYLRWLPAGFDVNKKHALDWYTQMMLAQHVANLSPVWGRASGTGNPGITLFNRGGAPLTFDPFNKLDRQMNAHLLLFGPTGSGKSATANNLLMQLIAIYRPRLFIIEAGNSFGLLGDFAQKLGLTVNRLKLAPGSGVSLAPFTDAIRLVSTPDKVTILDADDIEGSDEHLQTMPEQGEEERDVLGEMEIVARLMITGGEEREEARLTRADRSAIRHCILTAARTCFDAERAVKTEDVRDALSDAGKDTTLPEKRRERMFEMAEAMDMFCMGADGEMFNREGTPWPEADITILDLATYAREGYNAQLSVAYISLINTVNNIAERDQFKGRPIVNFTDEGHIITKNPLLSPYVIKITKMWRKLGAWFWLATQNIDDLPSAAAPMLNMIEWWICLNMPPDEVEKITTFRKLTPAQKSLMLSARKESGKYTEGVVLSKSMEVLFRAVPPSLLLALAMTEPEEKKQRYDLMQSLGVDELGAAMAIAHDLDRIRGIEPTTITFPASPLENLA</sequence>
<evidence type="ECO:0000256" key="1">
    <source>
        <dbReference type="SAM" id="MobiDB-lite"/>
    </source>
</evidence>
<protein>
    <submittedName>
        <fullName evidence="2">Type IV secretion system component</fullName>
    </submittedName>
</protein>
<dbReference type="NCBIfam" id="TIGR03744">
    <property type="entry name" value="traC_PFL_4706"/>
    <property type="match status" value="1"/>
</dbReference>